<evidence type="ECO:0000256" key="1">
    <source>
        <dbReference type="SAM" id="Phobius"/>
    </source>
</evidence>
<organism evidence="2 3">
    <name type="scientific">Sus scrofa</name>
    <name type="common">Pig</name>
    <dbReference type="NCBI Taxonomy" id="9823"/>
    <lineage>
        <taxon>Eukaryota</taxon>
        <taxon>Metazoa</taxon>
        <taxon>Chordata</taxon>
        <taxon>Craniata</taxon>
        <taxon>Vertebrata</taxon>
        <taxon>Euteleostomi</taxon>
        <taxon>Mammalia</taxon>
        <taxon>Eutheria</taxon>
        <taxon>Laurasiatheria</taxon>
        <taxon>Artiodactyla</taxon>
        <taxon>Suina</taxon>
        <taxon>Suidae</taxon>
        <taxon>Sus</taxon>
    </lineage>
</organism>
<keyword evidence="1" id="KW-1133">Transmembrane helix</keyword>
<dbReference type="Ensembl" id="ENSSSCT00060077551.1">
    <property type="protein sequence ID" value="ENSSSCP00060033519.1"/>
    <property type="gene ID" value="ENSSSCG00060056923.1"/>
</dbReference>
<keyword evidence="1" id="KW-0812">Transmembrane</keyword>
<name>A0A8D1W684_PIG</name>
<keyword evidence="1" id="KW-0472">Membrane</keyword>
<feature type="transmembrane region" description="Helical" evidence="1">
    <location>
        <begin position="44"/>
        <end position="60"/>
    </location>
</feature>
<evidence type="ECO:0000313" key="2">
    <source>
        <dbReference type="Ensembl" id="ENSSSCP00060033519.1"/>
    </source>
</evidence>
<dbReference type="Proteomes" id="UP000694723">
    <property type="component" value="Unplaced"/>
</dbReference>
<sequence>MLILYPATLLNLLISSSSFWVEFLGFSMYSIMSSAYNDSFISSLPIWMPFISFVCLISVARTSKTMLKSSGESGHPCLVPDLSEKAFSFSPLRNWCPSSLNSFKRLKKKEYCQRHSMMPPSPSFQNQTEITPKKKTIGQYH</sequence>
<accession>A0A8D1W684</accession>
<feature type="transmembrane region" description="Helical" evidence="1">
    <location>
        <begin position="12"/>
        <end position="32"/>
    </location>
</feature>
<proteinExistence type="predicted"/>
<evidence type="ECO:0000313" key="3">
    <source>
        <dbReference type="Proteomes" id="UP000694723"/>
    </source>
</evidence>
<dbReference type="Proteomes" id="UP000694720">
    <property type="component" value="Unplaced"/>
</dbReference>
<protein>
    <submittedName>
        <fullName evidence="2">Uncharacterized protein</fullName>
    </submittedName>
</protein>
<reference evidence="2" key="1">
    <citation type="submission" date="2025-05" db="UniProtKB">
        <authorList>
            <consortium name="Ensembl"/>
        </authorList>
    </citation>
    <scope>IDENTIFICATION</scope>
</reference>
<dbReference type="AlphaFoldDB" id="A0A8D1W684"/>
<dbReference type="Ensembl" id="ENSSSCT00035020150.1">
    <property type="protein sequence ID" value="ENSSSCP00035007219.1"/>
    <property type="gene ID" value="ENSSSCG00035015789.1"/>
</dbReference>